<dbReference type="OrthoDB" id="2506204at2759"/>
<feature type="signal peptide" evidence="2">
    <location>
        <begin position="1"/>
        <end position="25"/>
    </location>
</feature>
<evidence type="ECO:0000256" key="2">
    <source>
        <dbReference type="SAM" id="SignalP"/>
    </source>
</evidence>
<dbReference type="STRING" id="1220924.W2SEK0"/>
<gene>
    <name evidence="3" type="ORF">HMPREF1541_00627</name>
</gene>
<accession>W2SEK0</accession>
<dbReference type="VEuPathDB" id="FungiDB:HMPREF1541_00627"/>
<dbReference type="InterPro" id="IPR010816">
    <property type="entry name" value="Het-C"/>
</dbReference>
<dbReference type="Pfam" id="PF07217">
    <property type="entry name" value="Het-C"/>
    <property type="match status" value="1"/>
</dbReference>
<name>W2SEK0_CYPE1</name>
<feature type="compositionally biased region" description="Gly residues" evidence="1">
    <location>
        <begin position="590"/>
        <end position="602"/>
    </location>
</feature>
<feature type="compositionally biased region" description="Basic and acidic residues" evidence="1">
    <location>
        <begin position="720"/>
        <end position="737"/>
    </location>
</feature>
<feature type="compositionally biased region" description="Basic and acidic residues" evidence="1">
    <location>
        <begin position="787"/>
        <end position="798"/>
    </location>
</feature>
<dbReference type="AlphaFoldDB" id="W2SEK0"/>
<reference evidence="3 4" key="1">
    <citation type="submission" date="2013-03" db="EMBL/GenBank/DDBJ databases">
        <title>The Genome Sequence of Phialophora europaea CBS 101466.</title>
        <authorList>
            <consortium name="The Broad Institute Genomics Platform"/>
            <person name="Cuomo C."/>
            <person name="de Hoog S."/>
            <person name="Gorbushina A."/>
            <person name="Walker B."/>
            <person name="Young S.K."/>
            <person name="Zeng Q."/>
            <person name="Gargeya S."/>
            <person name="Fitzgerald M."/>
            <person name="Haas B."/>
            <person name="Abouelleil A."/>
            <person name="Allen A.W."/>
            <person name="Alvarado L."/>
            <person name="Arachchi H.M."/>
            <person name="Berlin A.M."/>
            <person name="Chapman S.B."/>
            <person name="Gainer-Dewar J."/>
            <person name="Goldberg J."/>
            <person name="Griggs A."/>
            <person name="Gujja S."/>
            <person name="Hansen M."/>
            <person name="Howarth C."/>
            <person name="Imamovic A."/>
            <person name="Ireland A."/>
            <person name="Larimer J."/>
            <person name="McCowan C."/>
            <person name="Murphy C."/>
            <person name="Pearson M."/>
            <person name="Poon T.W."/>
            <person name="Priest M."/>
            <person name="Roberts A."/>
            <person name="Saif S."/>
            <person name="Shea T."/>
            <person name="Sisk P."/>
            <person name="Sykes S."/>
            <person name="Wortman J."/>
            <person name="Nusbaum C."/>
            <person name="Birren B."/>
        </authorList>
    </citation>
    <scope>NUCLEOTIDE SEQUENCE [LARGE SCALE GENOMIC DNA]</scope>
    <source>
        <strain evidence="3 4">CBS 101466</strain>
    </source>
</reference>
<dbReference type="PANTHER" id="PTHR14905:SF11">
    <property type="entry name" value="TINC (EUROFUNG)"/>
    <property type="match status" value="1"/>
</dbReference>
<dbReference type="InParanoid" id="W2SEK0"/>
<feature type="compositionally biased region" description="Polar residues" evidence="1">
    <location>
        <begin position="868"/>
        <end position="892"/>
    </location>
</feature>
<dbReference type="HOGENOM" id="CLU_010063_1_0_1"/>
<dbReference type="EMBL" id="KB822711">
    <property type="protein sequence ID" value="ETN46443.1"/>
    <property type="molecule type" value="Genomic_DNA"/>
</dbReference>
<feature type="compositionally biased region" description="Basic and acidic residues" evidence="1">
    <location>
        <begin position="744"/>
        <end position="759"/>
    </location>
</feature>
<feature type="compositionally biased region" description="Gly residues" evidence="1">
    <location>
        <begin position="984"/>
        <end position="1013"/>
    </location>
</feature>
<evidence type="ECO:0008006" key="5">
    <source>
        <dbReference type="Google" id="ProtNLM"/>
    </source>
</evidence>
<feature type="chain" id="PRO_5004825222" description="Het-C-domain-containing protein" evidence="2">
    <location>
        <begin position="26"/>
        <end position="1013"/>
    </location>
</feature>
<feature type="region of interest" description="Disordered" evidence="1">
    <location>
        <begin position="691"/>
        <end position="1013"/>
    </location>
</feature>
<feature type="compositionally biased region" description="Basic and acidic residues" evidence="1">
    <location>
        <begin position="564"/>
        <end position="575"/>
    </location>
</feature>
<evidence type="ECO:0000256" key="1">
    <source>
        <dbReference type="SAM" id="MobiDB-lite"/>
    </source>
</evidence>
<proteinExistence type="predicted"/>
<dbReference type="InterPro" id="IPR052577">
    <property type="entry name" value="VWA7"/>
</dbReference>
<keyword evidence="2" id="KW-0732">Signal</keyword>
<dbReference type="RefSeq" id="XP_008711155.1">
    <property type="nucleotide sequence ID" value="XM_008712933.1"/>
</dbReference>
<sequence>MACSHGQVFFICAIGLILLARPAAAFGAGNIASLSKVEGINWRHGDIEDTLLTIAAAKAMSGKKFGKLDVKRVYFGNWLRDYSQAVDVGTVKYVSAEAIRILLWVLGFMSFGYGTAEFEVTTDRLGCYRPEEHIDNPKDYAENQDARQYDRRLRGPVDERRELSINPDTGLKNYIASENMGIDTSAALVRNLFGRAIDLGRKYNRSKDKKDLHEALRLMGTASHCLEDYAAHSNYVELALIEMGERDIFPHVGRDTAVRLRGARNEVWPIVTGTFGGVDFLHSVCGEFEDKTTQSEIQELEGALTNSEQSDGSVLRDLLSKVPSGLFGGKDEAGKVNELQQNAQAHQMQNTRISPRQPEEYTRYLNDVQKQIYPIIQWHDEVMQGLTETIEKLPILPDLIENIQEEINKFVFSLLAPYVVPIIRQIKNELETGSSEIIGSSKAQQHIVFNDDRSSDPTHSMLSKDHFSNVLNEPAGRVASATVKWVVPQIIEAWDNERADIPRTLDRIINGVLHHPALRDQGGDASEGRRMMFGVVEKWWSEKDNREKDALRQQLSRRGVQSGDNHKKGVQDHGHGSYRPQGQGFKIAGVTGGPGGSGGGSGSYPISEAMGAIEGLVGGQGGQGGQSGRPQGGYGGGRQSGNDSADKFGKMAGEAAGGGILGGIVGGIASAVGADMLGGGLDENKQTYKRESYGRDGSHSETYTQVGQSGDRYGQAQYSRTDKPSGGRAEEYTRYEQRGGTTQVHREERDEMGGYREKTQTYSSQRRDDDDEDDNRRRHGASGGYGGRRDDDDDDRRQYAGSAGYGSRRDDDDDDNRGGSYGRSQAHVSSGGYGRQEHSSGGYGSQQSYGRRDDDDDTRGGSYGRSQGHVSSSGYGRQEQSSGAYGRQQESSGGYGRQEETSGGYGHQQEYGSSGRRDDNDTYGSVGGYGQQQQSYGGSVGGYGQQESYGRSEGYGQQQSYGRRDDDEDNDRYGRRNEDSYGSGNQGYGGGNQGYGGSSGGYGDDSGYGGRRY</sequence>
<feature type="region of interest" description="Disordered" evidence="1">
    <location>
        <begin position="544"/>
        <end position="649"/>
    </location>
</feature>
<feature type="compositionally biased region" description="Gly residues" evidence="1">
    <location>
        <begin position="616"/>
        <end position="639"/>
    </location>
</feature>
<dbReference type="eggNOG" id="ENOG502QRXF">
    <property type="taxonomic scope" value="Eukaryota"/>
</dbReference>
<evidence type="ECO:0000313" key="4">
    <source>
        <dbReference type="Proteomes" id="UP000030752"/>
    </source>
</evidence>
<dbReference type="GeneID" id="19967966"/>
<evidence type="ECO:0000313" key="3">
    <source>
        <dbReference type="EMBL" id="ETN46443.1"/>
    </source>
</evidence>
<protein>
    <recommendedName>
        <fullName evidence="5">Het-C-domain-containing protein</fullName>
    </recommendedName>
</protein>
<keyword evidence="4" id="KW-1185">Reference proteome</keyword>
<organism evidence="3 4">
    <name type="scientific">Cyphellophora europaea (strain CBS 101466)</name>
    <name type="common">Phialophora europaea</name>
    <dbReference type="NCBI Taxonomy" id="1220924"/>
    <lineage>
        <taxon>Eukaryota</taxon>
        <taxon>Fungi</taxon>
        <taxon>Dikarya</taxon>
        <taxon>Ascomycota</taxon>
        <taxon>Pezizomycotina</taxon>
        <taxon>Eurotiomycetes</taxon>
        <taxon>Chaetothyriomycetidae</taxon>
        <taxon>Chaetothyriales</taxon>
        <taxon>Cyphellophoraceae</taxon>
        <taxon>Cyphellophora</taxon>
    </lineage>
</organism>
<dbReference type="PANTHER" id="PTHR14905">
    <property type="entry name" value="NG37"/>
    <property type="match status" value="1"/>
</dbReference>
<dbReference type="Proteomes" id="UP000030752">
    <property type="component" value="Unassembled WGS sequence"/>
</dbReference>